<dbReference type="AlphaFoldDB" id="A4C623"/>
<comment type="caution">
    <text evidence="3">The sequence shown here is derived from an EMBL/GenBank/DDBJ whole genome shotgun (WGS) entry which is preliminary data.</text>
</comment>
<accession>A4C623</accession>
<keyword evidence="4" id="KW-1185">Reference proteome</keyword>
<evidence type="ECO:0000259" key="2">
    <source>
        <dbReference type="Pfam" id="PF22150"/>
    </source>
</evidence>
<sequence length="181" mass="19572">MAYPKRQIGFTLLEVLIAFIVLTVGLLGTVALQAKAKQASYDSVQRAAALALANDIVQRIRSNDSPTLVNDYKVNFSSESKAGSISSCLSNLCNASQLALYDIEEWKKAIKAKERTGALANASVCIDPSSPGANEINLQVVVSWEGRQQMTQSDTNKAISCGSSKNRRMVVIDTYINVRNG</sequence>
<evidence type="ECO:0000256" key="1">
    <source>
        <dbReference type="SAM" id="Phobius"/>
    </source>
</evidence>
<keyword evidence="1" id="KW-0812">Transmembrane</keyword>
<evidence type="ECO:0000313" key="4">
    <source>
        <dbReference type="Proteomes" id="UP000006201"/>
    </source>
</evidence>
<gene>
    <name evidence="3" type="ORF">PTD2_11444</name>
</gene>
<dbReference type="Pfam" id="PF22150">
    <property type="entry name" value="Tt1218-like"/>
    <property type="match status" value="1"/>
</dbReference>
<dbReference type="HOGENOM" id="CLU_103234_0_1_6"/>
<keyword evidence="1" id="KW-1133">Transmembrane helix</keyword>
<dbReference type="eggNOG" id="COG4967">
    <property type="taxonomic scope" value="Bacteria"/>
</dbReference>
<dbReference type="RefSeq" id="WP_009837301.1">
    <property type="nucleotide sequence ID" value="NZ_AAOH01000002.1"/>
</dbReference>
<organism evidence="3 4">
    <name type="scientific">Pseudoalteromonas tunicata D2</name>
    <dbReference type="NCBI Taxonomy" id="87626"/>
    <lineage>
        <taxon>Bacteria</taxon>
        <taxon>Pseudomonadati</taxon>
        <taxon>Pseudomonadota</taxon>
        <taxon>Gammaproteobacteria</taxon>
        <taxon>Alteromonadales</taxon>
        <taxon>Pseudoalteromonadaceae</taxon>
        <taxon>Pseudoalteromonas</taxon>
    </lineage>
</organism>
<protein>
    <submittedName>
        <fullName evidence="3">Putative type IV pilus biogenesis protein membrane protein</fullName>
    </submittedName>
</protein>
<reference evidence="3 4" key="1">
    <citation type="submission" date="2006-02" db="EMBL/GenBank/DDBJ databases">
        <authorList>
            <person name="Moran M.A."/>
            <person name="Kjelleberg S."/>
            <person name="Egan S."/>
            <person name="Saunders N."/>
            <person name="Thomas T."/>
            <person name="Ferriera S."/>
            <person name="Johnson J."/>
            <person name="Kravitz S."/>
            <person name="Halpern A."/>
            <person name="Remington K."/>
            <person name="Beeson K."/>
            <person name="Tran B."/>
            <person name="Rogers Y.-H."/>
            <person name="Friedman R."/>
            <person name="Venter J.C."/>
        </authorList>
    </citation>
    <scope>NUCLEOTIDE SEQUENCE [LARGE SCALE GENOMIC DNA]</scope>
    <source>
        <strain evidence="3 4">D2</strain>
    </source>
</reference>
<name>A4C623_9GAMM</name>
<dbReference type="Pfam" id="PF07963">
    <property type="entry name" value="N_methyl"/>
    <property type="match status" value="1"/>
</dbReference>
<keyword evidence="1" id="KW-0472">Membrane</keyword>
<dbReference type="Proteomes" id="UP000006201">
    <property type="component" value="Unassembled WGS sequence"/>
</dbReference>
<proteinExistence type="predicted"/>
<dbReference type="OrthoDB" id="5741561at2"/>
<dbReference type="InterPro" id="IPR054402">
    <property type="entry name" value="Tt1218-like_dom"/>
</dbReference>
<dbReference type="STRING" id="87626.PTD2_11444"/>
<dbReference type="EMBL" id="AAOH01000002">
    <property type="protein sequence ID" value="EAR29427.1"/>
    <property type="molecule type" value="Genomic_DNA"/>
</dbReference>
<dbReference type="InterPro" id="IPR013362">
    <property type="entry name" value="Pilus_4_PilV"/>
</dbReference>
<evidence type="ECO:0000313" key="3">
    <source>
        <dbReference type="EMBL" id="EAR29427.1"/>
    </source>
</evidence>
<dbReference type="InterPro" id="IPR012902">
    <property type="entry name" value="N_methyl_site"/>
</dbReference>
<feature type="transmembrane region" description="Helical" evidence="1">
    <location>
        <begin position="12"/>
        <end position="32"/>
    </location>
</feature>
<feature type="domain" description="Type IV pilin Tt1218-like" evidence="2">
    <location>
        <begin position="31"/>
        <end position="103"/>
    </location>
</feature>
<dbReference type="NCBIfam" id="TIGR02523">
    <property type="entry name" value="type_IV_pilV"/>
    <property type="match status" value="1"/>
</dbReference>